<evidence type="ECO:0000256" key="2">
    <source>
        <dbReference type="ARBA" id="ARBA00022448"/>
    </source>
</evidence>
<comment type="subcellular location">
    <subcellularLocation>
        <location evidence="1">Periplasm</location>
    </subcellularLocation>
</comment>
<dbReference type="CDD" id="cd13558">
    <property type="entry name" value="PBP2_SsuA_like_2"/>
    <property type="match status" value="1"/>
</dbReference>
<accession>A0A5E4UCC1</accession>
<evidence type="ECO:0000256" key="1">
    <source>
        <dbReference type="ARBA" id="ARBA00004418"/>
    </source>
</evidence>
<protein>
    <submittedName>
        <fullName evidence="5">Sulfonate ABC transporter substrate-binding protein</fullName>
    </submittedName>
</protein>
<dbReference type="InterPro" id="IPR010067">
    <property type="entry name" value="ABC_SsuA_sub-bd"/>
</dbReference>
<sequence>MTNTASHAAPTAQPVSPVLDAFIAASAIAFGLYVSPPSRAAMVRATLARSAKRDLRTHAQDRWPTWRARLRRGAAVALSVAAILPFASNAAKAADKPVLVVGDQAYNAQSLFEASGALQDAPYTVSWKQFPAGTPVVEAVNAGALDIGLQGDGPVLFLAAQGAPVKVIGIYRDSPDSVVLLAGPHTQIKTVADLKGKTVAITRGGWSQQLVQAALVSAGLPLDSVKYSYLASVDSAAALQAGKVDATATWEPYVTRLRQAGARTVVTARGLIAAQSYLSTTQKVIDSKRELLGDFVQRYQRAREWSLADAKHIERYADVWAAKSRVDPKLAHQWFSTSRIRYEPLTDAAIAEAQKSVDDFVKTGTLTKGFDVRGLFDTSFNKFTQAAR</sequence>
<dbReference type="AlphaFoldDB" id="A0A5E4UCC1"/>
<organism evidence="5 6">
    <name type="scientific">Pandoraea aquatica</name>
    <dbReference type="NCBI Taxonomy" id="2508290"/>
    <lineage>
        <taxon>Bacteria</taxon>
        <taxon>Pseudomonadati</taxon>
        <taxon>Pseudomonadota</taxon>
        <taxon>Betaproteobacteria</taxon>
        <taxon>Burkholderiales</taxon>
        <taxon>Burkholderiaceae</taxon>
        <taxon>Pandoraea</taxon>
    </lineage>
</organism>
<dbReference type="Gene3D" id="3.40.190.10">
    <property type="entry name" value="Periplasmic binding protein-like II"/>
    <property type="match status" value="2"/>
</dbReference>
<gene>
    <name evidence="5" type="ORF">PAQ31011_01924</name>
</gene>
<dbReference type="GO" id="GO:0042597">
    <property type="term" value="C:periplasmic space"/>
    <property type="evidence" value="ECO:0007669"/>
    <property type="project" value="UniProtKB-SubCell"/>
</dbReference>
<dbReference type="OrthoDB" id="286202at2"/>
<dbReference type="PANTHER" id="PTHR30024">
    <property type="entry name" value="ALIPHATIC SULFONATES-BINDING PROTEIN-RELATED"/>
    <property type="match status" value="1"/>
</dbReference>
<dbReference type="EMBL" id="CABPSN010000002">
    <property type="protein sequence ID" value="VVD96678.1"/>
    <property type="molecule type" value="Genomic_DNA"/>
</dbReference>
<dbReference type="RefSeq" id="WP_150575557.1">
    <property type="nucleotide sequence ID" value="NZ_CABPSN010000002.1"/>
</dbReference>
<feature type="domain" description="SsuA/THI5-like" evidence="4">
    <location>
        <begin position="134"/>
        <end position="309"/>
    </location>
</feature>
<dbReference type="PANTHER" id="PTHR30024:SF48">
    <property type="entry name" value="ABC TRANSPORTER SUBSTRATE-BINDING PROTEIN"/>
    <property type="match status" value="1"/>
</dbReference>
<proteinExistence type="predicted"/>
<dbReference type="Pfam" id="PF09084">
    <property type="entry name" value="NMT1"/>
    <property type="match status" value="1"/>
</dbReference>
<dbReference type="SUPFAM" id="SSF53850">
    <property type="entry name" value="Periplasmic binding protein-like II"/>
    <property type="match status" value="1"/>
</dbReference>
<dbReference type="NCBIfam" id="TIGR01728">
    <property type="entry name" value="SsuA_fam"/>
    <property type="match status" value="1"/>
</dbReference>
<evidence type="ECO:0000313" key="5">
    <source>
        <dbReference type="EMBL" id="VVD96678.1"/>
    </source>
</evidence>
<keyword evidence="2" id="KW-0813">Transport</keyword>
<dbReference type="GO" id="GO:0042626">
    <property type="term" value="F:ATPase-coupled transmembrane transporter activity"/>
    <property type="evidence" value="ECO:0007669"/>
    <property type="project" value="InterPro"/>
</dbReference>
<reference evidence="5 6" key="1">
    <citation type="submission" date="2019-08" db="EMBL/GenBank/DDBJ databases">
        <authorList>
            <person name="Peeters C."/>
        </authorList>
    </citation>
    <scope>NUCLEOTIDE SEQUENCE [LARGE SCALE GENOMIC DNA]</scope>
    <source>
        <strain evidence="5 6">LMG 31011</strain>
    </source>
</reference>
<dbReference type="Proteomes" id="UP000366819">
    <property type="component" value="Unassembled WGS sequence"/>
</dbReference>
<dbReference type="GO" id="GO:0016020">
    <property type="term" value="C:membrane"/>
    <property type="evidence" value="ECO:0007669"/>
    <property type="project" value="InterPro"/>
</dbReference>
<keyword evidence="6" id="KW-1185">Reference proteome</keyword>
<evidence type="ECO:0000313" key="6">
    <source>
        <dbReference type="Proteomes" id="UP000366819"/>
    </source>
</evidence>
<dbReference type="InterPro" id="IPR015168">
    <property type="entry name" value="SsuA/THI5"/>
</dbReference>
<evidence type="ECO:0000259" key="4">
    <source>
        <dbReference type="Pfam" id="PF09084"/>
    </source>
</evidence>
<name>A0A5E4UCC1_9BURK</name>
<evidence type="ECO:0000256" key="3">
    <source>
        <dbReference type="ARBA" id="ARBA00022729"/>
    </source>
</evidence>
<keyword evidence="3" id="KW-0732">Signal</keyword>